<dbReference type="GO" id="GO:0046872">
    <property type="term" value="F:metal ion binding"/>
    <property type="evidence" value="ECO:0007669"/>
    <property type="project" value="UniProtKB-KW"/>
</dbReference>
<keyword evidence="1" id="KW-1003">Cell membrane</keyword>
<dbReference type="InterPro" id="IPR043461">
    <property type="entry name" value="LpxH-like"/>
</dbReference>
<dbReference type="AlphaFoldDB" id="A0A3M4QQA5"/>
<dbReference type="InterPro" id="IPR029052">
    <property type="entry name" value="Metallo-depent_PP-like"/>
</dbReference>
<evidence type="ECO:0000313" key="8">
    <source>
        <dbReference type="Proteomes" id="UP000277179"/>
    </source>
</evidence>
<sequence>MRGVTDALGDFANGQPRLAQKFQRHVQATATQVVHRCLPALGHKTCMQARHREVGNTRQIGHLQRVRGMAFDVRIEKRIRQTLARYRLGKRMIETGQQQHRALLGDQRVIHRAVCQPLHQLALPGVQCQSHRLIEQAATGVGMFAQRLRHPMLVGNIQHQAAAAVATATGMVGREGQHHHAAGVHLAAQAIDFQVQVPRQPEHQLGVIMAVGERFFEVVAQREGRSHRSLLGSRPAVYNASEGCERCHQTDAQLSWAINRPGASSRKHRRGMPMTSAEFVKPSRKQRVRTLWISDVHLGTRDCQAEHLSQFLKGYHADKVYLVGDIIDGWKMRGGMYWPQAHTNVIRRLLTMAKRGTEVIYVTGNHDEFLRRYSKLILGNIQLVDEAVHVTADGRHLLVIHGDQFDVITRYHRWLAFLGDSAYEFTLTLNRWLNHWRARYGYGYWSLSAYLKHKVKTAVSFISDFEEAIAHEVTKRELHGVVCGHIHHAEIRKVGEVDYLNCGDWVESCTALIEHWDGSIELYRLADAQAKEALLKAEMVAG</sequence>
<dbReference type="EMBL" id="RBRL01000037">
    <property type="protein sequence ID" value="RMQ92648.1"/>
    <property type="molecule type" value="Genomic_DNA"/>
</dbReference>
<dbReference type="GO" id="GO:0009245">
    <property type="term" value="P:lipid A biosynthetic process"/>
    <property type="evidence" value="ECO:0007669"/>
    <property type="project" value="TreeGrafter"/>
</dbReference>
<evidence type="ECO:0000256" key="1">
    <source>
        <dbReference type="ARBA" id="ARBA00022475"/>
    </source>
</evidence>
<dbReference type="Proteomes" id="UP000277179">
    <property type="component" value="Unassembled WGS sequence"/>
</dbReference>
<accession>A0A3M4QQA5</accession>
<evidence type="ECO:0000256" key="4">
    <source>
        <dbReference type="ARBA" id="ARBA00023136"/>
    </source>
</evidence>
<name>A0A3M4QQA5_9PSED</name>
<comment type="caution">
    <text evidence="7">The sequence shown here is derived from an EMBL/GenBank/DDBJ whole genome shotgun (WGS) entry which is preliminary data.</text>
</comment>
<dbReference type="GO" id="GO:0008758">
    <property type="term" value="F:UDP-2,3-diacylglucosamine hydrolase activity"/>
    <property type="evidence" value="ECO:0007669"/>
    <property type="project" value="TreeGrafter"/>
</dbReference>
<proteinExistence type="predicted"/>
<dbReference type="FunFam" id="3.60.21.10:FF:000029">
    <property type="entry name" value="UDP-2,3-diacylglucosamine hydrolase"/>
    <property type="match status" value="1"/>
</dbReference>
<keyword evidence="4" id="KW-0472">Membrane</keyword>
<evidence type="ECO:0000259" key="6">
    <source>
        <dbReference type="Pfam" id="PF00149"/>
    </source>
</evidence>
<organism evidence="7 8">
    <name type="scientific">Pseudomonas salomonii</name>
    <dbReference type="NCBI Taxonomy" id="191391"/>
    <lineage>
        <taxon>Bacteria</taxon>
        <taxon>Pseudomonadati</taxon>
        <taxon>Pseudomonadota</taxon>
        <taxon>Gammaproteobacteria</taxon>
        <taxon>Pseudomonadales</taxon>
        <taxon>Pseudomonadaceae</taxon>
        <taxon>Pseudomonas</taxon>
    </lineage>
</organism>
<dbReference type="GO" id="GO:0016020">
    <property type="term" value="C:membrane"/>
    <property type="evidence" value="ECO:0007669"/>
    <property type="project" value="GOC"/>
</dbReference>
<dbReference type="CDD" id="cd07398">
    <property type="entry name" value="MPP_YbbF-LpxH"/>
    <property type="match status" value="1"/>
</dbReference>
<evidence type="ECO:0000256" key="3">
    <source>
        <dbReference type="ARBA" id="ARBA00022723"/>
    </source>
</evidence>
<dbReference type="InterPro" id="IPR004843">
    <property type="entry name" value="Calcineurin-like_PHP"/>
</dbReference>
<evidence type="ECO:0000256" key="2">
    <source>
        <dbReference type="ARBA" id="ARBA00022519"/>
    </source>
</evidence>
<evidence type="ECO:0000313" key="7">
    <source>
        <dbReference type="EMBL" id="RMQ92648.1"/>
    </source>
</evidence>
<dbReference type="SUPFAM" id="SSF56300">
    <property type="entry name" value="Metallo-dependent phosphatases"/>
    <property type="match status" value="1"/>
</dbReference>
<keyword evidence="3" id="KW-0479">Metal-binding</keyword>
<protein>
    <recommendedName>
        <fullName evidence="6">Calcineurin-like phosphoesterase domain-containing protein</fullName>
    </recommendedName>
</protein>
<gene>
    <name evidence="7" type="ORF">ALP97_05177</name>
</gene>
<dbReference type="PANTHER" id="PTHR34990">
    <property type="entry name" value="UDP-2,3-DIACYLGLUCOSAMINE HYDROLASE-RELATED"/>
    <property type="match status" value="1"/>
</dbReference>
<reference evidence="7 8" key="1">
    <citation type="submission" date="2018-08" db="EMBL/GenBank/DDBJ databases">
        <title>Recombination of ecologically and evolutionarily significant loci maintains genetic cohesion in the Pseudomonas syringae species complex.</title>
        <authorList>
            <person name="Dillon M."/>
            <person name="Thakur S."/>
            <person name="Almeida R.N.D."/>
            <person name="Weir B.S."/>
            <person name="Guttman D.S."/>
        </authorList>
    </citation>
    <scope>NUCLEOTIDE SEQUENCE [LARGE SCALE GENOMIC DNA]</scope>
    <source>
        <strain evidence="7 8">ICMP 11288</strain>
    </source>
</reference>
<feature type="domain" description="Calcineurin-like phosphoesterase" evidence="6">
    <location>
        <begin position="289"/>
        <end position="488"/>
    </location>
</feature>
<keyword evidence="5" id="KW-0464">Manganese</keyword>
<evidence type="ECO:0000256" key="5">
    <source>
        <dbReference type="ARBA" id="ARBA00023211"/>
    </source>
</evidence>
<keyword evidence="2" id="KW-0997">Cell inner membrane</keyword>
<dbReference type="PANTHER" id="PTHR34990:SF2">
    <property type="entry name" value="BLL8164 PROTEIN"/>
    <property type="match status" value="1"/>
</dbReference>
<dbReference type="Pfam" id="PF00149">
    <property type="entry name" value="Metallophos"/>
    <property type="match status" value="1"/>
</dbReference>
<dbReference type="Gene3D" id="3.60.21.10">
    <property type="match status" value="1"/>
</dbReference>